<organism evidence="7">
    <name type="scientific">freshwater metagenome</name>
    <dbReference type="NCBI Taxonomy" id="449393"/>
    <lineage>
        <taxon>unclassified sequences</taxon>
        <taxon>metagenomes</taxon>
        <taxon>ecological metagenomes</taxon>
    </lineage>
</organism>
<accession>A0A6J7ADB7</accession>
<protein>
    <submittedName>
        <fullName evidence="7">Unannotated protein</fullName>
    </submittedName>
</protein>
<sequence length="283" mass="32006">MATAVPFDVEPLTASFGAVLRGLDLTQQASDADYAALQNSVVQHGVVVLRDQQLNDEQQLALGRRWGALHVYPVFRLAGQDVPLEWVEDTEKSPPKATRWHTDLPWEPRPPKFGMLSAKVVPDVGGDTVWADTAGAFDALSPVMQQLVSGLRVLHKVETDGMKRLVSLVDEEAGNAFRREYAHGVEHPLVRRNPDSGRLSLFLAGYWMDRIVGMSADESTSLLHFLMEHATQPRFQCRWRWSVDDLVIWDERRTMHMALPDHYPRHRKLRRCTVEGEVPLSIS</sequence>
<dbReference type="InterPro" id="IPR051323">
    <property type="entry name" value="AtsK-like"/>
</dbReference>
<name>A0A6J7ADB7_9ZZZZ</name>
<keyword evidence="3" id="KW-0223">Dioxygenase</keyword>
<evidence type="ECO:0000313" key="7">
    <source>
        <dbReference type="EMBL" id="CAB4830891.1"/>
    </source>
</evidence>
<evidence type="ECO:0000256" key="2">
    <source>
        <dbReference type="ARBA" id="ARBA00022723"/>
    </source>
</evidence>
<dbReference type="GO" id="GO:0005737">
    <property type="term" value="C:cytoplasm"/>
    <property type="evidence" value="ECO:0007669"/>
    <property type="project" value="TreeGrafter"/>
</dbReference>
<proteinExistence type="inferred from homology"/>
<dbReference type="Pfam" id="PF02668">
    <property type="entry name" value="TauD"/>
    <property type="match status" value="1"/>
</dbReference>
<evidence type="ECO:0000256" key="5">
    <source>
        <dbReference type="ARBA" id="ARBA00023004"/>
    </source>
</evidence>
<dbReference type="EMBL" id="CAFABA010000054">
    <property type="protein sequence ID" value="CAB4830891.1"/>
    <property type="molecule type" value="Genomic_DNA"/>
</dbReference>
<evidence type="ECO:0000256" key="3">
    <source>
        <dbReference type="ARBA" id="ARBA00022964"/>
    </source>
</evidence>
<evidence type="ECO:0000259" key="6">
    <source>
        <dbReference type="Pfam" id="PF02668"/>
    </source>
</evidence>
<dbReference type="PANTHER" id="PTHR30468:SF1">
    <property type="entry name" value="ALPHA-KETOGLUTARATE-DEPENDENT SULFONATE DIOXYGENASE"/>
    <property type="match status" value="1"/>
</dbReference>
<gene>
    <name evidence="7" type="ORF">UFOPK3139_01455</name>
</gene>
<dbReference type="PANTHER" id="PTHR30468">
    <property type="entry name" value="ALPHA-KETOGLUTARATE-DEPENDENT SULFONATE DIOXYGENASE"/>
    <property type="match status" value="1"/>
</dbReference>
<keyword evidence="2" id="KW-0479">Metal-binding</keyword>
<dbReference type="InterPro" id="IPR042098">
    <property type="entry name" value="TauD-like_sf"/>
</dbReference>
<comment type="similarity">
    <text evidence="1">Belongs to the TfdA dioxygenase family.</text>
</comment>
<evidence type="ECO:0000256" key="4">
    <source>
        <dbReference type="ARBA" id="ARBA00023002"/>
    </source>
</evidence>
<dbReference type="InterPro" id="IPR003819">
    <property type="entry name" value="TauD/TfdA-like"/>
</dbReference>
<evidence type="ECO:0000256" key="1">
    <source>
        <dbReference type="ARBA" id="ARBA00005896"/>
    </source>
</evidence>
<dbReference type="AlphaFoldDB" id="A0A6J7ADB7"/>
<feature type="domain" description="TauD/TfdA-like" evidence="6">
    <location>
        <begin position="8"/>
        <end position="273"/>
    </location>
</feature>
<keyword evidence="4" id="KW-0560">Oxidoreductase</keyword>
<reference evidence="7" key="1">
    <citation type="submission" date="2020-05" db="EMBL/GenBank/DDBJ databases">
        <authorList>
            <person name="Chiriac C."/>
            <person name="Salcher M."/>
            <person name="Ghai R."/>
            <person name="Kavagutti S V."/>
        </authorList>
    </citation>
    <scope>NUCLEOTIDE SEQUENCE</scope>
</reference>
<dbReference type="GO" id="GO:0046872">
    <property type="term" value="F:metal ion binding"/>
    <property type="evidence" value="ECO:0007669"/>
    <property type="project" value="UniProtKB-KW"/>
</dbReference>
<keyword evidence="5" id="KW-0408">Iron</keyword>
<dbReference type="Gene3D" id="3.60.130.10">
    <property type="entry name" value="Clavaminate synthase-like"/>
    <property type="match status" value="1"/>
</dbReference>
<dbReference type="SUPFAM" id="SSF51197">
    <property type="entry name" value="Clavaminate synthase-like"/>
    <property type="match status" value="1"/>
</dbReference>
<dbReference type="GO" id="GO:0016706">
    <property type="term" value="F:2-oxoglutarate-dependent dioxygenase activity"/>
    <property type="evidence" value="ECO:0007669"/>
    <property type="project" value="TreeGrafter"/>
</dbReference>